<dbReference type="Proteomes" id="UP000521017">
    <property type="component" value="Unassembled WGS sequence"/>
</dbReference>
<dbReference type="RefSeq" id="WP_184623571.1">
    <property type="nucleotide sequence ID" value="NZ_JACHCC010000003.1"/>
</dbReference>
<dbReference type="AlphaFoldDB" id="A0A7X0J119"/>
<dbReference type="EMBL" id="JACHCC010000003">
    <property type="protein sequence ID" value="MBB6498960.1"/>
    <property type="molecule type" value="Genomic_DNA"/>
</dbReference>
<name>A0A7X0J119_9SPHI</name>
<gene>
    <name evidence="2" type="ORF">HDF25_001101</name>
</gene>
<dbReference type="PROSITE" id="PS51257">
    <property type="entry name" value="PROKAR_LIPOPROTEIN"/>
    <property type="match status" value="1"/>
</dbReference>
<evidence type="ECO:0000256" key="1">
    <source>
        <dbReference type="SAM" id="Phobius"/>
    </source>
</evidence>
<keyword evidence="1" id="KW-0472">Membrane</keyword>
<keyword evidence="1" id="KW-1133">Transmembrane helix</keyword>
<reference evidence="2 3" key="1">
    <citation type="submission" date="2020-08" db="EMBL/GenBank/DDBJ databases">
        <title>Genomic Encyclopedia of Type Strains, Phase IV (KMG-V): Genome sequencing to study the core and pangenomes of soil and plant-associated prokaryotes.</title>
        <authorList>
            <person name="Whitman W."/>
        </authorList>
    </citation>
    <scope>NUCLEOTIDE SEQUENCE [LARGE SCALE GENOMIC DNA]</scope>
    <source>
        <strain evidence="2 3">M2T3</strain>
    </source>
</reference>
<comment type="caution">
    <text evidence="2">The sequence shown here is derived from an EMBL/GenBank/DDBJ whole genome shotgun (WGS) entry which is preliminary data.</text>
</comment>
<sequence>MTNKKYLKMGCKTGFVIVVRWVQFMIVLFVFFSCTDAKSQMPTDFSDLKSKGLRGPVKKVTIISYNEKQLINNKPIHPEDFIKKEVFLYNKNGGIGVSESTTGVAYYRGKTFYTKSVPLSLTKFPLIIELFTVFSLEGSPYEEKDKVKKTMERKWINSHLWVTNHYYQGKLEDGVDSTWIDALGQIKQTKYTYLVGNPEDKMKVTQIIEERTNEKHQVYQLIVRTNDYRNPLKYETEITDITGIQVDQYGNPIYFILRNTTSGTVITVFREIEYYTNSKTH</sequence>
<keyword evidence="1" id="KW-0812">Transmembrane</keyword>
<organism evidence="2 3">
    <name type="scientific">Pedobacter cryoconitis</name>
    <dbReference type="NCBI Taxonomy" id="188932"/>
    <lineage>
        <taxon>Bacteria</taxon>
        <taxon>Pseudomonadati</taxon>
        <taxon>Bacteroidota</taxon>
        <taxon>Sphingobacteriia</taxon>
        <taxon>Sphingobacteriales</taxon>
        <taxon>Sphingobacteriaceae</taxon>
        <taxon>Pedobacter</taxon>
    </lineage>
</organism>
<proteinExistence type="predicted"/>
<protein>
    <submittedName>
        <fullName evidence="2">Uncharacterized protein</fullName>
    </submittedName>
</protein>
<feature type="transmembrane region" description="Helical" evidence="1">
    <location>
        <begin position="12"/>
        <end position="32"/>
    </location>
</feature>
<evidence type="ECO:0000313" key="2">
    <source>
        <dbReference type="EMBL" id="MBB6498960.1"/>
    </source>
</evidence>
<accession>A0A7X0J119</accession>
<evidence type="ECO:0000313" key="3">
    <source>
        <dbReference type="Proteomes" id="UP000521017"/>
    </source>
</evidence>